<reference evidence="2" key="2">
    <citation type="submission" date="2020-09" db="EMBL/GenBank/DDBJ databases">
        <authorList>
            <person name="Sun Q."/>
            <person name="Ohkuma M."/>
        </authorList>
    </citation>
    <scope>NUCLEOTIDE SEQUENCE</scope>
    <source>
        <strain evidence="2">JCM 5069</strain>
    </source>
</reference>
<organism evidence="2 3">
    <name type="scientific">Streptomyces sulfonofaciens</name>
    <dbReference type="NCBI Taxonomy" id="68272"/>
    <lineage>
        <taxon>Bacteria</taxon>
        <taxon>Bacillati</taxon>
        <taxon>Actinomycetota</taxon>
        <taxon>Actinomycetes</taxon>
        <taxon>Kitasatosporales</taxon>
        <taxon>Streptomycetaceae</taxon>
        <taxon>Streptomyces</taxon>
    </lineage>
</organism>
<dbReference type="Proteomes" id="UP000603708">
    <property type="component" value="Unassembled WGS sequence"/>
</dbReference>
<reference evidence="2" key="1">
    <citation type="journal article" date="2014" name="Int. J. Syst. Evol. Microbiol.">
        <title>Complete genome sequence of Corynebacterium casei LMG S-19264T (=DSM 44701T), isolated from a smear-ripened cheese.</title>
        <authorList>
            <consortium name="US DOE Joint Genome Institute (JGI-PGF)"/>
            <person name="Walter F."/>
            <person name="Albersmeier A."/>
            <person name="Kalinowski J."/>
            <person name="Ruckert C."/>
        </authorList>
    </citation>
    <scope>NUCLEOTIDE SEQUENCE</scope>
    <source>
        <strain evidence="2">JCM 5069</strain>
    </source>
</reference>
<evidence type="ECO:0000313" key="2">
    <source>
        <dbReference type="EMBL" id="GHH86289.1"/>
    </source>
</evidence>
<feature type="region of interest" description="Disordered" evidence="1">
    <location>
        <begin position="1"/>
        <end position="33"/>
    </location>
</feature>
<sequence length="69" mass="7373">MRDGPSAPGSVHTLLGGARATTRSPENGLDGKHAAVNVRETVLPQEEVRPMNAVFEWVLPLLVTVGRLT</sequence>
<protein>
    <submittedName>
        <fullName evidence="2">Uncharacterized protein</fullName>
    </submittedName>
</protein>
<proteinExistence type="predicted"/>
<name>A0A919L7H8_9ACTN</name>
<evidence type="ECO:0000256" key="1">
    <source>
        <dbReference type="SAM" id="MobiDB-lite"/>
    </source>
</evidence>
<accession>A0A919L7H8</accession>
<gene>
    <name evidence="2" type="ORF">GCM10018793_57580</name>
</gene>
<dbReference type="AlphaFoldDB" id="A0A919L7H8"/>
<evidence type="ECO:0000313" key="3">
    <source>
        <dbReference type="Proteomes" id="UP000603708"/>
    </source>
</evidence>
<comment type="caution">
    <text evidence="2">The sequence shown here is derived from an EMBL/GenBank/DDBJ whole genome shotgun (WGS) entry which is preliminary data.</text>
</comment>
<dbReference type="EMBL" id="BNCD01000022">
    <property type="protein sequence ID" value="GHH86289.1"/>
    <property type="molecule type" value="Genomic_DNA"/>
</dbReference>
<keyword evidence="3" id="KW-1185">Reference proteome</keyword>